<dbReference type="STRING" id="619300.G3AG67"/>
<organism evidence="10">
    <name type="scientific">Spathaspora passalidarum (strain NRRL Y-27907 / 11-Y1)</name>
    <dbReference type="NCBI Taxonomy" id="619300"/>
    <lineage>
        <taxon>Eukaryota</taxon>
        <taxon>Fungi</taxon>
        <taxon>Dikarya</taxon>
        <taxon>Ascomycota</taxon>
        <taxon>Saccharomycotina</taxon>
        <taxon>Pichiomycetes</taxon>
        <taxon>Debaryomycetaceae</taxon>
        <taxon>Spathaspora</taxon>
    </lineage>
</organism>
<dbReference type="PANTHER" id="PTHR23061:SF12">
    <property type="entry name" value="DNA POLYMERASE ALPHA SUBUNIT B"/>
    <property type="match status" value="1"/>
</dbReference>
<keyword evidence="10" id="KW-1185">Reference proteome</keyword>
<dbReference type="eggNOG" id="KOG1625">
    <property type="taxonomic scope" value="Eukaryota"/>
</dbReference>
<reference evidence="9 10" key="1">
    <citation type="journal article" date="2011" name="Proc. Natl. Acad. Sci. U.S.A.">
        <title>Comparative genomics of xylose-fermenting fungi for enhanced biofuel production.</title>
        <authorList>
            <person name="Wohlbach D.J."/>
            <person name="Kuo A."/>
            <person name="Sato T.K."/>
            <person name="Potts K.M."/>
            <person name="Salamov A.A."/>
            <person name="LaButti K.M."/>
            <person name="Sun H."/>
            <person name="Clum A."/>
            <person name="Pangilinan J.L."/>
            <person name="Lindquist E.A."/>
            <person name="Lucas S."/>
            <person name="Lapidus A."/>
            <person name="Jin M."/>
            <person name="Gunawan C."/>
            <person name="Balan V."/>
            <person name="Dale B.E."/>
            <person name="Jeffries T.W."/>
            <person name="Zinkel R."/>
            <person name="Barry K.W."/>
            <person name="Grigoriev I.V."/>
            <person name="Gasch A.P."/>
        </authorList>
    </citation>
    <scope>NUCLEOTIDE SEQUENCE [LARGE SCALE GENOMIC DNA]</scope>
    <source>
        <strain evidence="10">NRRL Y-27907 / 11-Y1</strain>
    </source>
</reference>
<dbReference type="Gene3D" id="3.60.21.60">
    <property type="match status" value="2"/>
</dbReference>
<dbReference type="GO" id="GO:0003887">
    <property type="term" value="F:DNA-directed DNA polymerase activity"/>
    <property type="evidence" value="ECO:0007669"/>
    <property type="project" value="EnsemblFungi"/>
</dbReference>
<dbReference type="PIRSF" id="PIRSF018300">
    <property type="entry name" value="DNA_pol_alph_2"/>
    <property type="match status" value="1"/>
</dbReference>
<dbReference type="Pfam" id="PF22062">
    <property type="entry name" value="OB_DPOA2"/>
    <property type="match status" value="1"/>
</dbReference>
<dbReference type="AlphaFoldDB" id="G3AG67"/>
<dbReference type="GO" id="GO:0016233">
    <property type="term" value="P:telomere capping"/>
    <property type="evidence" value="ECO:0007669"/>
    <property type="project" value="EnsemblFungi"/>
</dbReference>
<evidence type="ECO:0000256" key="4">
    <source>
        <dbReference type="ARBA" id="ARBA00022705"/>
    </source>
</evidence>
<evidence type="ECO:0000256" key="2">
    <source>
        <dbReference type="ARBA" id="ARBA00007299"/>
    </source>
</evidence>
<evidence type="ECO:0000259" key="7">
    <source>
        <dbReference type="Pfam" id="PF04042"/>
    </source>
</evidence>
<keyword evidence="4" id="KW-0235">DNA replication</keyword>
<comment type="similarity">
    <text evidence="2">Belongs to the DNA polymerase alpha subunit B family.</text>
</comment>
<dbReference type="GeneID" id="18872438"/>
<feature type="non-terminal residue" evidence="9">
    <location>
        <position position="592"/>
    </location>
</feature>
<evidence type="ECO:0000256" key="3">
    <source>
        <dbReference type="ARBA" id="ARBA00018596"/>
    </source>
</evidence>
<dbReference type="InterPro" id="IPR007185">
    <property type="entry name" value="DNA_pol_a/d/e_bsu"/>
</dbReference>
<feature type="compositionally biased region" description="Polar residues" evidence="6">
    <location>
        <begin position="13"/>
        <end position="24"/>
    </location>
</feature>
<keyword evidence="5" id="KW-0539">Nucleus</keyword>
<dbReference type="HOGENOM" id="CLU_014923_1_0_1"/>
<evidence type="ECO:0000256" key="6">
    <source>
        <dbReference type="SAM" id="MobiDB-lite"/>
    </source>
</evidence>
<accession>G3AG67</accession>
<proteinExistence type="inferred from homology"/>
<evidence type="ECO:0000313" key="10">
    <source>
        <dbReference type="Proteomes" id="UP000000709"/>
    </source>
</evidence>
<dbReference type="OrthoDB" id="336885at2759"/>
<gene>
    <name evidence="9" type="ORF">SPAPADRAFT_58406</name>
</gene>
<dbReference type="InterPro" id="IPR054300">
    <property type="entry name" value="OB_DPOA2"/>
</dbReference>
<dbReference type="PANTHER" id="PTHR23061">
    <property type="entry name" value="DNA POLYMERASE 2 ALPHA 70 KDA SUBUNIT"/>
    <property type="match status" value="1"/>
</dbReference>
<dbReference type="InParanoid" id="G3AG67"/>
<dbReference type="OMA" id="PFLDIEH"/>
<dbReference type="Proteomes" id="UP000000709">
    <property type="component" value="Unassembled WGS sequence"/>
</dbReference>
<dbReference type="RefSeq" id="XP_007372618.1">
    <property type="nucleotide sequence ID" value="XM_007372556.1"/>
</dbReference>
<evidence type="ECO:0000256" key="5">
    <source>
        <dbReference type="ARBA" id="ARBA00023242"/>
    </source>
</evidence>
<dbReference type="FunCoup" id="G3AG67">
    <property type="interactions" value="417"/>
</dbReference>
<feature type="region of interest" description="Disordered" evidence="6">
    <location>
        <begin position="12"/>
        <end position="72"/>
    </location>
</feature>
<evidence type="ECO:0000256" key="1">
    <source>
        <dbReference type="ARBA" id="ARBA00004123"/>
    </source>
</evidence>
<protein>
    <recommendedName>
        <fullName evidence="3">DNA polymerase alpha subunit B</fullName>
    </recommendedName>
</protein>
<dbReference type="Pfam" id="PF04042">
    <property type="entry name" value="DNA_pol_E_B"/>
    <property type="match status" value="1"/>
</dbReference>
<name>G3AG67_SPAPN</name>
<dbReference type="GO" id="GO:0005658">
    <property type="term" value="C:alpha DNA polymerase:primase complex"/>
    <property type="evidence" value="ECO:0007669"/>
    <property type="project" value="EnsemblFungi"/>
</dbReference>
<dbReference type="GO" id="GO:0003677">
    <property type="term" value="F:DNA binding"/>
    <property type="evidence" value="ECO:0007669"/>
    <property type="project" value="InterPro"/>
</dbReference>
<dbReference type="KEGG" id="spaa:SPAPADRAFT_58406"/>
<feature type="domain" description="DNA polymerase alpha subunit B OB" evidence="8">
    <location>
        <begin position="146"/>
        <end position="258"/>
    </location>
</feature>
<dbReference type="InterPro" id="IPR016722">
    <property type="entry name" value="DNA_pol_alpha_bsu"/>
</dbReference>
<evidence type="ECO:0000313" key="9">
    <source>
        <dbReference type="EMBL" id="EGW35206.1"/>
    </source>
</evidence>
<comment type="subcellular location">
    <subcellularLocation>
        <location evidence="1">Nucleus</location>
    </subcellularLocation>
</comment>
<evidence type="ECO:0000259" key="8">
    <source>
        <dbReference type="Pfam" id="PF22062"/>
    </source>
</evidence>
<dbReference type="GO" id="GO:0005635">
    <property type="term" value="C:nuclear envelope"/>
    <property type="evidence" value="ECO:0007669"/>
    <property type="project" value="EnsemblFungi"/>
</dbReference>
<dbReference type="EMBL" id="GL996499">
    <property type="protein sequence ID" value="EGW35206.1"/>
    <property type="molecule type" value="Genomic_DNA"/>
</dbReference>
<sequence>MENLVRFHEFLQTKLSQKSTPSSGKTRDIHSNRKPLMRKPINAANPSTPNIKKRKLDQSSPDIRTPIESSPGDFATANNTFVSPAPAIVVAAKPSHSLLETLNPTVDEIEGDLGEAEEKRFRLTTNFDGSKYKFRTMQMKLLEGADVLDDQIDTMMGIYQDANKSSDTQFGNPCLSSQFEILCCGRIVPDSPLYDKENVALNSTSLYLETSRVQGIGQRVPLDLSKLSSYSFFSGQIVILKGRNPSGRTFIVDEVLELPQLGVPLSSSDEIKEIQELQGKQGLKVLVASGPFSNSQTLNYDRLNNLVELINTKIFPNVVILNGPFLDITNKSVEEGEFDIANDKQQPRNLDEVFKFIITPILKKIDQRIQVVLYPSVKDTCIKHCSYPQDIFDRKKFGLPKNIKVFPNPSSFSINEVLIGNSNLDVFRDLRDVTKDNGTNSVLNNRFERIVSHLIDQRRYYPLFPGAIKSQPGSADMTKLLGGASGEYLSQTGIGGSCLEVPYLGLTEIGDVLPDILVLPSELKYFAKLVKGVLVINPGLFIRPNRDPSKQEGSYAVVHIQPPESSNLEAAEDNSGMFFHSIYNRSRVDIFS</sequence>
<feature type="domain" description="DNA polymerase alpha/delta/epsilon subunit B" evidence="7">
    <location>
        <begin position="285"/>
        <end position="528"/>
    </location>
</feature>
<dbReference type="GO" id="GO:0006270">
    <property type="term" value="P:DNA replication initiation"/>
    <property type="evidence" value="ECO:0007669"/>
    <property type="project" value="EnsemblFungi"/>
</dbReference>